<reference evidence="1" key="1">
    <citation type="submission" date="2016-11" db="UniProtKB">
        <authorList>
            <consortium name="WormBaseParasite"/>
        </authorList>
    </citation>
    <scope>IDENTIFICATION</scope>
    <source>
        <strain evidence="1">pt0022</strain>
    </source>
</reference>
<accession>A0A1I8EYK1</accession>
<dbReference type="AlphaFoldDB" id="A0A1I8EYK1"/>
<organism evidence="1">
    <name type="scientific">Wuchereria bancrofti</name>
    <dbReference type="NCBI Taxonomy" id="6293"/>
    <lineage>
        <taxon>Eukaryota</taxon>
        <taxon>Metazoa</taxon>
        <taxon>Ecdysozoa</taxon>
        <taxon>Nematoda</taxon>
        <taxon>Chromadorea</taxon>
        <taxon>Rhabditida</taxon>
        <taxon>Spirurina</taxon>
        <taxon>Spiruromorpha</taxon>
        <taxon>Filarioidea</taxon>
        <taxon>Onchocercidae</taxon>
        <taxon>Wuchereria</taxon>
    </lineage>
</organism>
<proteinExistence type="predicted"/>
<name>A0A1I8EYK1_WUCBA</name>
<sequence length="69" mass="8381">MEIKSPEPSMTLEGKDFYTIRKRILKDRLQRIQLCVTTLESINDKRFTYTQQINATKEYSNYCMKERKR</sequence>
<protein>
    <submittedName>
        <fullName evidence="1">Uncharacterized protein</fullName>
    </submittedName>
</protein>
<evidence type="ECO:0000313" key="1">
    <source>
        <dbReference type="WBParaSite" id="maker-PairedContig_716-snap-gene-0.2-mRNA-1"/>
    </source>
</evidence>
<dbReference type="WBParaSite" id="maker-PairedContig_716-snap-gene-0.2-mRNA-1">
    <property type="protein sequence ID" value="maker-PairedContig_716-snap-gene-0.2-mRNA-1"/>
    <property type="gene ID" value="maker-PairedContig_716-snap-gene-0.2"/>
</dbReference>